<evidence type="ECO:0000256" key="1">
    <source>
        <dbReference type="SAM" id="Coils"/>
    </source>
</evidence>
<feature type="compositionally biased region" description="Basic residues" evidence="2">
    <location>
        <begin position="492"/>
        <end position="505"/>
    </location>
</feature>
<feature type="region of interest" description="Disordered" evidence="2">
    <location>
        <begin position="1"/>
        <end position="30"/>
    </location>
</feature>
<feature type="region of interest" description="Disordered" evidence="2">
    <location>
        <begin position="492"/>
        <end position="540"/>
    </location>
</feature>
<accession>A0ABR0K5D4</accession>
<dbReference type="EMBL" id="JAVRRG010000089">
    <property type="protein sequence ID" value="KAK5087469.1"/>
    <property type="molecule type" value="Genomic_DNA"/>
</dbReference>
<feature type="compositionally biased region" description="Low complexity" evidence="2">
    <location>
        <begin position="295"/>
        <end position="308"/>
    </location>
</feature>
<evidence type="ECO:0000313" key="4">
    <source>
        <dbReference type="Proteomes" id="UP001345013"/>
    </source>
</evidence>
<name>A0ABR0K5D4_9EURO</name>
<protein>
    <submittedName>
        <fullName evidence="3">Uncharacterized protein</fullName>
    </submittedName>
</protein>
<comment type="caution">
    <text evidence="3">The sequence shown here is derived from an EMBL/GenBank/DDBJ whole genome shotgun (WGS) entry which is preliminary data.</text>
</comment>
<keyword evidence="1" id="KW-0175">Coiled coil</keyword>
<feature type="coiled-coil region" evidence="1">
    <location>
        <begin position="165"/>
        <end position="205"/>
    </location>
</feature>
<reference evidence="3 4" key="1">
    <citation type="submission" date="2023-08" db="EMBL/GenBank/DDBJ databases">
        <title>Black Yeasts Isolated from many extreme environments.</title>
        <authorList>
            <person name="Coleine C."/>
            <person name="Stajich J.E."/>
            <person name="Selbmann L."/>
        </authorList>
    </citation>
    <scope>NUCLEOTIDE SEQUENCE [LARGE SCALE GENOMIC DNA]</scope>
    <source>
        <strain evidence="3 4">CCFEE 5885</strain>
    </source>
</reference>
<feature type="compositionally biased region" description="Polar residues" evidence="2">
    <location>
        <begin position="231"/>
        <end position="251"/>
    </location>
</feature>
<dbReference type="Proteomes" id="UP001345013">
    <property type="component" value="Unassembled WGS sequence"/>
</dbReference>
<feature type="region of interest" description="Disordered" evidence="2">
    <location>
        <begin position="291"/>
        <end position="322"/>
    </location>
</feature>
<organism evidence="3 4">
    <name type="scientific">Lithohypha guttulata</name>
    <dbReference type="NCBI Taxonomy" id="1690604"/>
    <lineage>
        <taxon>Eukaryota</taxon>
        <taxon>Fungi</taxon>
        <taxon>Dikarya</taxon>
        <taxon>Ascomycota</taxon>
        <taxon>Pezizomycotina</taxon>
        <taxon>Eurotiomycetes</taxon>
        <taxon>Chaetothyriomycetidae</taxon>
        <taxon>Chaetothyriales</taxon>
        <taxon>Trichomeriaceae</taxon>
        <taxon>Lithohypha</taxon>
    </lineage>
</organism>
<proteinExistence type="predicted"/>
<evidence type="ECO:0000313" key="3">
    <source>
        <dbReference type="EMBL" id="KAK5087469.1"/>
    </source>
</evidence>
<evidence type="ECO:0000256" key="2">
    <source>
        <dbReference type="SAM" id="MobiDB-lite"/>
    </source>
</evidence>
<feature type="compositionally biased region" description="Low complexity" evidence="2">
    <location>
        <begin position="515"/>
        <end position="526"/>
    </location>
</feature>
<feature type="region of interest" description="Disordered" evidence="2">
    <location>
        <begin position="458"/>
        <end position="480"/>
    </location>
</feature>
<keyword evidence="4" id="KW-1185">Reference proteome</keyword>
<feature type="region of interest" description="Disordered" evidence="2">
    <location>
        <begin position="228"/>
        <end position="257"/>
    </location>
</feature>
<sequence>MAFQQPTIQRQFTHQTQAAQSNHSAPLLQHQTSESQEWILFSPASQAESSTQRTDITQTAGLSRASELGYLNSAARSWQPGSSVLDDDATEDAELDSLDDGLHAFREPALYNTTTHQTNGPLLPAHDGLGSFQASSAPVLEQLWQHEQYNTKRKHEGHHRRPSSVQRHLDTIDEFEAQASEEKRLRIEKWRIEQSQALIEEVEKETRRRSRVGSSLQTNIDTSVEDIFGTTPKQSDYFSPSQSKTTTMSTQEEPDHDPFWRRITRKFIRDIIGIDEPLLSVILGESLPGEYTPRASSPAPEAKSSPSQPEEKEEEPTPDTTWRDNLLRRIAHELGVFPSQLTPHPGAFTSYIAHSLEYAGMPVSLPKRPAVATSQTHSDPVIPTTSKELYTSLASSLGPNFPPTLRDEAHAESWGFEEDPATSSLDSSLNLRKEREYWERELDVKMVFRYLRDRFVSSRTPQPQHRPQHTSTHTQPLPNDNSAQRAAIIRQHHPLVNRAHRSPVRLRRDSRLSARRPSSSCASESLKGSRKASALRSGSSRNYWDIGGSVGSGSVIASGGMWGQA</sequence>
<gene>
    <name evidence="3" type="ORF">LTR24_006660</name>
</gene>